<protein>
    <submittedName>
        <fullName evidence="2">Uncharacterized protein</fullName>
    </submittedName>
</protein>
<gene>
    <name evidence="2" type="ORF">PAHAL_2G034500</name>
</gene>
<feature type="region of interest" description="Disordered" evidence="1">
    <location>
        <begin position="1"/>
        <end position="92"/>
    </location>
</feature>
<feature type="compositionally biased region" description="Basic and acidic residues" evidence="1">
    <location>
        <begin position="10"/>
        <end position="30"/>
    </location>
</feature>
<sequence length="186" mass="20425">MRRGGRRDRVRQPDELWEARRGRPGDERRGRSAANTRTPASERRARPVASLVRPWAAREAAGELDPATGGARDRQRIQPAVGGARARRPTPALDWRARRREAHEARAVGLPGRAAREAGGMGVARRWLGARPPREGGRSPPGGARGGLAPERAQVLCAGEEEKPKIEKRFLEFSSSLPSEELLTSR</sequence>
<feature type="region of interest" description="Disordered" evidence="1">
    <location>
        <begin position="116"/>
        <end position="152"/>
    </location>
</feature>
<accession>A0A2T8KMQ5</accession>
<name>A0A2T8KMQ5_9POAL</name>
<dbReference type="Proteomes" id="UP000243499">
    <property type="component" value="Chromosome 2"/>
</dbReference>
<dbReference type="EMBL" id="CM008047">
    <property type="protein sequence ID" value="PVH63465.1"/>
    <property type="molecule type" value="Genomic_DNA"/>
</dbReference>
<organism evidence="2">
    <name type="scientific">Panicum hallii</name>
    <dbReference type="NCBI Taxonomy" id="206008"/>
    <lineage>
        <taxon>Eukaryota</taxon>
        <taxon>Viridiplantae</taxon>
        <taxon>Streptophyta</taxon>
        <taxon>Embryophyta</taxon>
        <taxon>Tracheophyta</taxon>
        <taxon>Spermatophyta</taxon>
        <taxon>Magnoliopsida</taxon>
        <taxon>Liliopsida</taxon>
        <taxon>Poales</taxon>
        <taxon>Poaceae</taxon>
        <taxon>PACMAD clade</taxon>
        <taxon>Panicoideae</taxon>
        <taxon>Panicodae</taxon>
        <taxon>Paniceae</taxon>
        <taxon>Panicinae</taxon>
        <taxon>Panicum</taxon>
        <taxon>Panicum sect. Panicum</taxon>
    </lineage>
</organism>
<reference evidence="2" key="1">
    <citation type="submission" date="2018-04" db="EMBL/GenBank/DDBJ databases">
        <title>WGS assembly of Panicum hallii.</title>
        <authorList>
            <person name="Lovell J."/>
            <person name="Jenkins J."/>
            <person name="Lowry D."/>
            <person name="Mamidi S."/>
            <person name="Sreedasyam A."/>
            <person name="Weng X."/>
            <person name="Barry K."/>
            <person name="Bonette J."/>
            <person name="Campitelli B."/>
            <person name="Daum C."/>
            <person name="Gordon S."/>
            <person name="Gould B."/>
            <person name="Lipzen A."/>
            <person name="Macqueen A."/>
            <person name="Palacio-Mejia J."/>
            <person name="Plott C."/>
            <person name="Shakirov E."/>
            <person name="Shu S."/>
            <person name="Yoshinaga Y."/>
            <person name="Zane M."/>
            <person name="Rokhsar D."/>
            <person name="Grimwood J."/>
            <person name="Schmutz J."/>
            <person name="Juenger T."/>
        </authorList>
    </citation>
    <scope>NUCLEOTIDE SEQUENCE [LARGE SCALE GENOMIC DNA]</scope>
    <source>
        <strain evidence="2">FIL2</strain>
    </source>
</reference>
<dbReference type="Gramene" id="PVH63465">
    <property type="protein sequence ID" value="PVH63465"/>
    <property type="gene ID" value="PAHAL_2G034500"/>
</dbReference>
<evidence type="ECO:0000256" key="1">
    <source>
        <dbReference type="SAM" id="MobiDB-lite"/>
    </source>
</evidence>
<proteinExistence type="predicted"/>
<evidence type="ECO:0000313" key="2">
    <source>
        <dbReference type="EMBL" id="PVH63465.1"/>
    </source>
</evidence>
<dbReference type="AlphaFoldDB" id="A0A2T8KMQ5"/>